<keyword evidence="2" id="KW-0597">Phosphoprotein</keyword>
<dbReference type="Gene3D" id="3.40.50.150">
    <property type="entry name" value="Vaccinia Virus protein VP39"/>
    <property type="match status" value="1"/>
</dbReference>
<dbReference type="InterPro" id="IPR036291">
    <property type="entry name" value="NAD(P)-bd_dom_sf"/>
</dbReference>
<keyword evidence="8" id="KW-1185">Reference proteome</keyword>
<name>A0ABR8BS72_APHFL</name>
<dbReference type="SUPFAM" id="SSF51735">
    <property type="entry name" value="NAD(P)-binding Rossmann-fold domains"/>
    <property type="match status" value="1"/>
</dbReference>
<dbReference type="Pfam" id="PF22621">
    <property type="entry name" value="CurL-like_PKS_C"/>
    <property type="match status" value="1"/>
</dbReference>
<keyword evidence="1" id="KW-0596">Phosphopantetheine</keyword>
<organism evidence="7 8">
    <name type="scientific">Aphanizomenon flos-aquae FACHB-1040</name>
    <dbReference type="NCBI Taxonomy" id="2692887"/>
    <lineage>
        <taxon>Bacteria</taxon>
        <taxon>Bacillati</taxon>
        <taxon>Cyanobacteriota</taxon>
        <taxon>Cyanophyceae</taxon>
        <taxon>Nostocales</taxon>
        <taxon>Aphanizomenonaceae</taxon>
        <taxon>Aphanizomenon</taxon>
    </lineage>
</organism>
<evidence type="ECO:0000313" key="7">
    <source>
        <dbReference type="EMBL" id="MBD2277310.1"/>
    </source>
</evidence>
<dbReference type="SMART" id="SM00823">
    <property type="entry name" value="PKS_PP"/>
    <property type="match status" value="1"/>
</dbReference>
<dbReference type="InterPro" id="IPR018201">
    <property type="entry name" value="Ketoacyl_synth_AS"/>
</dbReference>
<keyword evidence="7" id="KW-0012">Acyltransferase</keyword>
<evidence type="ECO:0000256" key="4">
    <source>
        <dbReference type="ARBA" id="ARBA00023268"/>
    </source>
</evidence>
<evidence type="ECO:0000256" key="3">
    <source>
        <dbReference type="ARBA" id="ARBA00022679"/>
    </source>
</evidence>
<reference evidence="7 8" key="1">
    <citation type="journal article" date="2020" name="ISME J.">
        <title>Comparative genomics reveals insights into cyanobacterial evolution and habitat adaptation.</title>
        <authorList>
            <person name="Chen M.Y."/>
            <person name="Teng W.K."/>
            <person name="Zhao L."/>
            <person name="Hu C.X."/>
            <person name="Zhou Y.K."/>
            <person name="Han B.P."/>
            <person name="Song L.R."/>
            <person name="Shu W.S."/>
        </authorList>
    </citation>
    <scope>NUCLEOTIDE SEQUENCE [LARGE SCALE GENOMIC DNA]</scope>
    <source>
        <strain evidence="7 8">FACHB-1040</strain>
    </source>
</reference>
<dbReference type="Proteomes" id="UP000606721">
    <property type="component" value="Unassembled WGS sequence"/>
</dbReference>
<dbReference type="EMBL" id="JACJQT010000005">
    <property type="protein sequence ID" value="MBD2277310.1"/>
    <property type="molecule type" value="Genomic_DNA"/>
</dbReference>
<dbReference type="InterPro" id="IPR020806">
    <property type="entry name" value="PKS_PP-bd"/>
</dbReference>
<dbReference type="InterPro" id="IPR020841">
    <property type="entry name" value="PKS_Beta-ketoAc_synthase_dom"/>
</dbReference>
<dbReference type="Pfam" id="PF00698">
    <property type="entry name" value="Acyl_transf_1"/>
    <property type="match status" value="1"/>
</dbReference>
<dbReference type="Pfam" id="PF02801">
    <property type="entry name" value="Ketoacyl-synt_C"/>
    <property type="match status" value="1"/>
</dbReference>
<dbReference type="InterPro" id="IPR006162">
    <property type="entry name" value="Ppantetheine_attach_site"/>
</dbReference>
<dbReference type="RefSeq" id="WP_190382196.1">
    <property type="nucleotide sequence ID" value="NZ_JACJQT010000005.1"/>
</dbReference>
<protein>
    <submittedName>
        <fullName evidence="7">Acyltransferase domain-containing protein</fullName>
    </submittedName>
</protein>
<dbReference type="SMART" id="SM00825">
    <property type="entry name" value="PKS_KS"/>
    <property type="match status" value="1"/>
</dbReference>
<dbReference type="SUPFAM" id="SSF47336">
    <property type="entry name" value="ACP-like"/>
    <property type="match status" value="1"/>
</dbReference>
<dbReference type="PROSITE" id="PS52004">
    <property type="entry name" value="KS3_2"/>
    <property type="match status" value="1"/>
</dbReference>
<dbReference type="SUPFAM" id="SSF52151">
    <property type="entry name" value="FabD/lysophospholipase-like"/>
    <property type="match status" value="1"/>
</dbReference>
<dbReference type="InterPro" id="IPR014030">
    <property type="entry name" value="Ketoacyl_synth_N"/>
</dbReference>
<keyword evidence="3" id="KW-0808">Transferase</keyword>
<keyword evidence="4" id="KW-0511">Multifunctional enzyme</keyword>
<dbReference type="InterPro" id="IPR016039">
    <property type="entry name" value="Thiolase-like"/>
</dbReference>
<dbReference type="InterPro" id="IPR036736">
    <property type="entry name" value="ACP-like_sf"/>
</dbReference>
<dbReference type="SUPFAM" id="SSF53335">
    <property type="entry name" value="S-adenosyl-L-methionine-dependent methyltransferases"/>
    <property type="match status" value="1"/>
</dbReference>
<dbReference type="Gene3D" id="3.40.366.10">
    <property type="entry name" value="Malonyl-Coenzyme A Acyl Carrier Protein, domain 2"/>
    <property type="match status" value="1"/>
</dbReference>
<dbReference type="Pfam" id="PF00109">
    <property type="entry name" value="ketoacyl-synt"/>
    <property type="match status" value="1"/>
</dbReference>
<dbReference type="PROSITE" id="PS50075">
    <property type="entry name" value="CARRIER"/>
    <property type="match status" value="1"/>
</dbReference>
<dbReference type="SUPFAM" id="SSF55048">
    <property type="entry name" value="Probable ACP-binding domain of malonyl-CoA ACP transacylase"/>
    <property type="match status" value="1"/>
</dbReference>
<sequence>MSENNEQRYVQLMKVASQKIADLQSEIERLKQKEREPIAIVGMSCRLAEADNPEAFWDLLANGVDAIREAPKGHHSYLDPYYDPDPDVPGKVYIRRAGFLNQSPTDFDASFFGISAREAASLDPQHRLVMEVAWEALENAGFVPEKLAGSQTGVFMGICANDYVWQLVKQDPVETDFYIGSGNAYSPVAGRLSYFFDFTGPCLAVDTGCASSLAAIHLAVTNLRRGDCNLALAGGVQRYVSPEYWLNLCKSRMLSPDGRCKTFAAGANGYARGEGCGIIVLKRLSDAVADGDNILALIRGTAHGQDGRTSGLTVPSGSSQQNVIRRAIANAGIKPKDVNYIEAHGTGTSLGDPIEANALIKVFRQREEPLILGSAKTNIGHLEGAAGVAGLIKIVLSLQNELIPQHLHFQEPSPYIAWDEMPIKVASEQIPWPATDKTRFAGVSSFGFTGINVHAVLSEAPPVATKSEAETWKRPLHLLTLSAKTKPALEQMVRNYEKHLATHPNLEWADICYTTNTRRTHFHERLAVVADSVSQAREKLLANLAGTENTNLFKGSKSESQPQIAFLFTGQGSQYLGMGRELYETQPIFRQALDRCQEILNAIGNQEKSLLSVLYQSDDSSLLEQTAYTQPALFALEYALASMWKSWGLEPTAVIGHSVGEYAAACVAGIFSLEDGLKLIAARGHLMQKLPDNGEMVSLLASVEQVTEAIKGTDLVSIAAINGPESVVISGEREAVHLVVQKLEHKGIKTKRLKVSHAFHSALMKPMLAEFRQVVQEVTFHQPKLNFISNVTGNFERVLLTDPEYWVDHVVKPVRFADGVETLHREGVEIFVEMGPQPILLGMARHCLPSEYGTWLPTLQREQSDWQGVLQAIGQLYVRGVAIDWEGFHRDYGYRQVGVPTYPWQRDRYWIDVTHTQHLTQSVPQTIEEFQVKSASHQPLSDQADYSDKLVWEPQPLYGLPVDYLASVSELAGNIDNQVLLSEADYISDRDQEKELESRSVGYIVSAFQQLGFKFEPNLHFSTAELIEQLGIVKQHQRLIGCFLEIMAEEGLLRFNQSEWQVVKTPQIVTPDAQVANSLLKSPHSAMAQIVSRCGPRLADVLQGKYDPLQLLFPEGDLTSTTELYQDSPELKFINTLAQQVVQAAVSRLPQDRGMRILEIGAGTGATTSYLLPNLPADRVEYLFTDIGAFFVARAQEKFADYSFVRYQTLDIEQEPVAVARGYYDLIIAPNVLHATKDLRETVKNVQQMLAPGGMLMLVESTTRQPSVDITFGLTEGWWRFTDLDLRPDYPLLSINKWQELLSSSGFTNPVSFSSPNSQKVLILAQVTKEDQPLSRNWLIFADNHGFAQKLATEMKTKGDLPTVVFPNESLDPSGTETASPLAKYQDLITDQKWHGVVHLGNLDSPANELDVNLVKSFVKSGSSPRFWLVTQGVQAIEAAQTDLVRSHLWEISQVIQSEPDHPELSFVLLNLAPEGVDNRVQTILDEIWIEPASSVKLVAFRDKERLVAQLVNPEKSGTEGILKQKGREETSLNLVEQLKATEKEQRKALLIAHIQSLLSQVLGDKQERTFSLSQGFLDLGMDSMTSIELRNRLQNSIGIPLSSTLFYKYPTPEALVDYLIQDVLATFVKFDD</sequence>
<dbReference type="Pfam" id="PF00550">
    <property type="entry name" value="PP-binding"/>
    <property type="match status" value="1"/>
</dbReference>
<dbReference type="InterPro" id="IPR050091">
    <property type="entry name" value="PKS_NRPS_Biosynth_Enz"/>
</dbReference>
<evidence type="ECO:0000313" key="8">
    <source>
        <dbReference type="Proteomes" id="UP000606721"/>
    </source>
</evidence>
<evidence type="ECO:0000259" key="5">
    <source>
        <dbReference type="PROSITE" id="PS50075"/>
    </source>
</evidence>
<dbReference type="CDD" id="cd00833">
    <property type="entry name" value="PKS"/>
    <property type="match status" value="1"/>
</dbReference>
<dbReference type="InterPro" id="IPR014043">
    <property type="entry name" value="Acyl_transferase_dom"/>
</dbReference>
<dbReference type="PANTHER" id="PTHR43775">
    <property type="entry name" value="FATTY ACID SYNTHASE"/>
    <property type="match status" value="1"/>
</dbReference>
<dbReference type="InterPro" id="IPR009081">
    <property type="entry name" value="PP-bd_ACP"/>
</dbReference>
<feature type="domain" description="Ketosynthase family 3 (KS3)" evidence="6">
    <location>
        <begin position="35"/>
        <end position="459"/>
    </location>
</feature>
<dbReference type="InterPro" id="IPR014031">
    <property type="entry name" value="Ketoacyl_synth_C"/>
</dbReference>
<dbReference type="PROSITE" id="PS00012">
    <property type="entry name" value="PHOSPHOPANTETHEINE"/>
    <property type="match status" value="1"/>
</dbReference>
<evidence type="ECO:0000256" key="2">
    <source>
        <dbReference type="ARBA" id="ARBA00022553"/>
    </source>
</evidence>
<dbReference type="PROSITE" id="PS00606">
    <property type="entry name" value="KS3_1"/>
    <property type="match status" value="1"/>
</dbReference>
<dbReference type="GO" id="GO:0016746">
    <property type="term" value="F:acyltransferase activity"/>
    <property type="evidence" value="ECO:0007669"/>
    <property type="project" value="UniProtKB-KW"/>
</dbReference>
<evidence type="ECO:0000256" key="1">
    <source>
        <dbReference type="ARBA" id="ARBA00022450"/>
    </source>
</evidence>
<dbReference type="InterPro" id="IPR016036">
    <property type="entry name" value="Malonyl_transacylase_ACP-bd"/>
</dbReference>
<accession>A0ABR8BS72</accession>
<proteinExistence type="predicted"/>
<dbReference type="Gene3D" id="3.40.50.720">
    <property type="entry name" value="NAD(P)-binding Rossmann-like Domain"/>
    <property type="match status" value="1"/>
</dbReference>
<dbReference type="InterPro" id="IPR029063">
    <property type="entry name" value="SAM-dependent_MTases_sf"/>
</dbReference>
<dbReference type="CDD" id="cd02440">
    <property type="entry name" value="AdoMet_MTases"/>
    <property type="match status" value="1"/>
</dbReference>
<dbReference type="PANTHER" id="PTHR43775:SF37">
    <property type="entry name" value="SI:DKEY-61P9.11"/>
    <property type="match status" value="1"/>
</dbReference>
<dbReference type="Gene3D" id="3.30.70.3290">
    <property type="match status" value="1"/>
</dbReference>
<dbReference type="SMART" id="SM00827">
    <property type="entry name" value="PKS_AT"/>
    <property type="match status" value="1"/>
</dbReference>
<gene>
    <name evidence="7" type="ORF">H6F99_02925</name>
</gene>
<dbReference type="InterPro" id="IPR001227">
    <property type="entry name" value="Ac_transferase_dom_sf"/>
</dbReference>
<feature type="domain" description="Carrier" evidence="5">
    <location>
        <begin position="1546"/>
        <end position="1624"/>
    </location>
</feature>
<comment type="caution">
    <text evidence="7">The sequence shown here is derived from an EMBL/GenBank/DDBJ whole genome shotgun (WGS) entry which is preliminary data.</text>
</comment>
<evidence type="ECO:0000259" key="6">
    <source>
        <dbReference type="PROSITE" id="PS52004"/>
    </source>
</evidence>
<dbReference type="Gene3D" id="3.40.47.10">
    <property type="match status" value="1"/>
</dbReference>
<dbReference type="Pfam" id="PF08242">
    <property type="entry name" value="Methyltransf_12"/>
    <property type="match status" value="1"/>
</dbReference>
<dbReference type="SUPFAM" id="SSF53901">
    <property type="entry name" value="Thiolase-like"/>
    <property type="match status" value="1"/>
</dbReference>
<dbReference type="InterPro" id="IPR016035">
    <property type="entry name" value="Acyl_Trfase/lysoPLipase"/>
</dbReference>
<dbReference type="InterPro" id="IPR013217">
    <property type="entry name" value="Methyltransf_12"/>
</dbReference>
<dbReference type="Gene3D" id="1.10.1200.10">
    <property type="entry name" value="ACP-like"/>
    <property type="match status" value="1"/>
</dbReference>